<reference evidence="1 2" key="1">
    <citation type="journal article" date="2018" name="Sci. Rep.">
        <title>Genomic signatures of local adaptation to the degree of environmental predictability in rotifers.</title>
        <authorList>
            <person name="Franch-Gras L."/>
            <person name="Hahn C."/>
            <person name="Garcia-Roger E.M."/>
            <person name="Carmona M.J."/>
            <person name="Serra M."/>
            <person name="Gomez A."/>
        </authorList>
    </citation>
    <scope>NUCLEOTIDE SEQUENCE [LARGE SCALE GENOMIC DNA]</scope>
    <source>
        <strain evidence="1">HYR1</strain>
    </source>
</reference>
<dbReference type="Proteomes" id="UP000276133">
    <property type="component" value="Unassembled WGS sequence"/>
</dbReference>
<evidence type="ECO:0000313" key="1">
    <source>
        <dbReference type="EMBL" id="RNA11692.1"/>
    </source>
</evidence>
<dbReference type="EMBL" id="REGN01005884">
    <property type="protein sequence ID" value="RNA11692.1"/>
    <property type="molecule type" value="Genomic_DNA"/>
</dbReference>
<accession>A0A3M7QK90</accession>
<gene>
    <name evidence="1" type="ORF">BpHYR1_052752</name>
</gene>
<evidence type="ECO:0000313" key="2">
    <source>
        <dbReference type="Proteomes" id="UP000276133"/>
    </source>
</evidence>
<keyword evidence="2" id="KW-1185">Reference proteome</keyword>
<name>A0A3M7QK90_BRAPC</name>
<comment type="caution">
    <text evidence="1">The sequence shown here is derived from an EMBL/GenBank/DDBJ whole genome shotgun (WGS) entry which is preliminary data.</text>
</comment>
<proteinExistence type="predicted"/>
<organism evidence="1 2">
    <name type="scientific">Brachionus plicatilis</name>
    <name type="common">Marine rotifer</name>
    <name type="synonym">Brachionus muelleri</name>
    <dbReference type="NCBI Taxonomy" id="10195"/>
    <lineage>
        <taxon>Eukaryota</taxon>
        <taxon>Metazoa</taxon>
        <taxon>Spiralia</taxon>
        <taxon>Gnathifera</taxon>
        <taxon>Rotifera</taxon>
        <taxon>Eurotatoria</taxon>
        <taxon>Monogononta</taxon>
        <taxon>Pseudotrocha</taxon>
        <taxon>Ploima</taxon>
        <taxon>Brachionidae</taxon>
        <taxon>Brachionus</taxon>
    </lineage>
</organism>
<dbReference type="AlphaFoldDB" id="A0A3M7QK90"/>
<sequence>MCFTLKPNYSASITGPEWFRHKNFTIFFKKLTILKFCNTKFDFVSPRINKLFFGYFSRPIIDGVNVKQRLANTGVGAASVLGIHDPKMANGQSGQPVEHPKIYFLKN</sequence>
<protein>
    <submittedName>
        <fullName evidence="1">Uncharacterized protein</fullName>
    </submittedName>
</protein>